<feature type="region of interest" description="Disordered" evidence="5">
    <location>
        <begin position="1"/>
        <end position="21"/>
    </location>
</feature>
<feature type="compositionally biased region" description="Polar residues" evidence="5">
    <location>
        <begin position="480"/>
        <end position="494"/>
    </location>
</feature>
<dbReference type="PANTHER" id="PTHR43101">
    <property type="entry name" value="BETA-FRUCTOSIDASE"/>
    <property type="match status" value="1"/>
</dbReference>
<dbReference type="InterPro" id="IPR001362">
    <property type="entry name" value="Glyco_hydro_32"/>
</dbReference>
<dbReference type="Gene3D" id="2.115.10.20">
    <property type="entry name" value="Glycosyl hydrolase domain, family 43"/>
    <property type="match status" value="1"/>
</dbReference>
<dbReference type="GO" id="GO:0005975">
    <property type="term" value="P:carbohydrate metabolic process"/>
    <property type="evidence" value="ECO:0007669"/>
    <property type="project" value="InterPro"/>
</dbReference>
<proteinExistence type="inferred from homology"/>
<sequence>MPSRTTPRSAPYSRPSDRQAAADAIPILVDDEYQVFHLSTPPNTIRHPPRLRSTWSRLRSRDLVNWERDQSEVLTPGKTRDSPDADGAWTGCAIIGPDENMHIFYTGYNLSQDGKQVILHAHSQDKKGTQFTKSPSPIRITGDMSRFEDIDFRDAHVSWQESEKSYWMLVATRLRTGPFWTRGCLALLTSPDLDAWTIDPEPFYAPNDMFCPECPEIFSLPNGKWYLVYSRFHAPDAGTVYRTADSPRGPFRTPRASSGGRFDARRWYAAKSCPKAGDPSKRIYFGWVADKLDGQWSWGGDMGMPREISADEGGQLVIRPCSEYLDATFAPGSEVPIPSNISIGSVGETRSQSLSTGEAIPNEYCFEFSIASYDASSFGLLFRTSKDMDGHRLRFIPAKSELCEVVLARYPAPLDDFWADQYKMHLPREVDGPEIARHLVNIRGNIVITVTSNVLEIFVGGKSFSYRLPSDVGAHEKLPSETNGHQNGLVNGSLSNGDEHQAQEVGIFVEDGHVELTDVHLRRRTSS</sequence>
<feature type="region of interest" description="Disordered" evidence="5">
    <location>
        <begin position="475"/>
        <end position="494"/>
    </location>
</feature>
<dbReference type="CDD" id="cd08995">
    <property type="entry name" value="GH32_EcAec43-like"/>
    <property type="match status" value="1"/>
</dbReference>
<name>A0A9W9CGN8_9PLEO</name>
<evidence type="ECO:0000256" key="1">
    <source>
        <dbReference type="ARBA" id="ARBA00009902"/>
    </source>
</evidence>
<reference evidence="7" key="1">
    <citation type="submission" date="2022-10" db="EMBL/GenBank/DDBJ databases">
        <title>Tapping the CABI collections for fungal endophytes: first genome assemblies for Collariella, Neodidymelliopsis, Ascochyta clinopodiicola, Didymella pomorum, Didymosphaeria variabile, Neocosmospora piperis and Neocucurbitaria cava.</title>
        <authorList>
            <person name="Hill R."/>
        </authorList>
    </citation>
    <scope>NUCLEOTIDE SEQUENCE</scope>
    <source>
        <strain evidence="7">IMI 356815</strain>
    </source>
</reference>
<dbReference type="PANTHER" id="PTHR43101:SF1">
    <property type="entry name" value="BETA-FRUCTOSIDASE"/>
    <property type="match status" value="1"/>
</dbReference>
<evidence type="ECO:0000259" key="6">
    <source>
        <dbReference type="Pfam" id="PF00251"/>
    </source>
</evidence>
<dbReference type="GO" id="GO:0004564">
    <property type="term" value="F:beta-fructofuranosidase activity"/>
    <property type="evidence" value="ECO:0007669"/>
    <property type="project" value="UniProtKB-EC"/>
</dbReference>
<dbReference type="Proteomes" id="UP001140513">
    <property type="component" value="Unassembled WGS sequence"/>
</dbReference>
<dbReference type="Pfam" id="PF00251">
    <property type="entry name" value="Glyco_hydro_32N"/>
    <property type="match status" value="1"/>
</dbReference>
<evidence type="ECO:0000313" key="8">
    <source>
        <dbReference type="Proteomes" id="UP001140513"/>
    </source>
</evidence>
<dbReference type="InterPro" id="IPR023296">
    <property type="entry name" value="Glyco_hydro_beta-prop_sf"/>
</dbReference>
<dbReference type="GeneID" id="80904823"/>
<dbReference type="EMBL" id="JAPEUX010000001">
    <property type="protein sequence ID" value="KAJ4360726.1"/>
    <property type="molecule type" value="Genomic_DNA"/>
</dbReference>
<dbReference type="OrthoDB" id="202537at2759"/>
<comment type="caution">
    <text evidence="7">The sequence shown here is derived from an EMBL/GenBank/DDBJ whole genome shotgun (WGS) entry which is preliminary data.</text>
</comment>
<dbReference type="RefSeq" id="XP_056076928.1">
    <property type="nucleotide sequence ID" value="XM_056210106.1"/>
</dbReference>
<accession>A0A9W9CGN8</accession>
<dbReference type="EC" id="3.2.1.26" evidence="2"/>
<dbReference type="AlphaFoldDB" id="A0A9W9CGN8"/>
<evidence type="ECO:0000313" key="7">
    <source>
        <dbReference type="EMBL" id="KAJ4360726.1"/>
    </source>
</evidence>
<evidence type="ECO:0000256" key="3">
    <source>
        <dbReference type="ARBA" id="ARBA00022801"/>
    </source>
</evidence>
<keyword evidence="4" id="KW-0326">Glycosidase</keyword>
<evidence type="ECO:0000256" key="5">
    <source>
        <dbReference type="SAM" id="MobiDB-lite"/>
    </source>
</evidence>
<dbReference type="SMART" id="SM00640">
    <property type="entry name" value="Glyco_32"/>
    <property type="match status" value="1"/>
</dbReference>
<dbReference type="InterPro" id="IPR051214">
    <property type="entry name" value="GH32_Enzymes"/>
</dbReference>
<evidence type="ECO:0000256" key="2">
    <source>
        <dbReference type="ARBA" id="ARBA00012758"/>
    </source>
</evidence>
<keyword evidence="3" id="KW-0378">Hydrolase</keyword>
<evidence type="ECO:0000256" key="4">
    <source>
        <dbReference type="ARBA" id="ARBA00023295"/>
    </source>
</evidence>
<dbReference type="SUPFAM" id="SSF75005">
    <property type="entry name" value="Arabinanase/levansucrase/invertase"/>
    <property type="match status" value="1"/>
</dbReference>
<gene>
    <name evidence="7" type="ORF">N0V89_001293</name>
</gene>
<feature type="domain" description="Glycosyl hydrolase family 32 N-terminal" evidence="6">
    <location>
        <begin position="26"/>
        <end position="320"/>
    </location>
</feature>
<dbReference type="InterPro" id="IPR013148">
    <property type="entry name" value="Glyco_hydro_32_N"/>
</dbReference>
<organism evidence="7 8">
    <name type="scientific">Didymosphaeria variabile</name>
    <dbReference type="NCBI Taxonomy" id="1932322"/>
    <lineage>
        <taxon>Eukaryota</taxon>
        <taxon>Fungi</taxon>
        <taxon>Dikarya</taxon>
        <taxon>Ascomycota</taxon>
        <taxon>Pezizomycotina</taxon>
        <taxon>Dothideomycetes</taxon>
        <taxon>Pleosporomycetidae</taxon>
        <taxon>Pleosporales</taxon>
        <taxon>Massarineae</taxon>
        <taxon>Didymosphaeriaceae</taxon>
        <taxon>Didymosphaeria</taxon>
    </lineage>
</organism>
<comment type="similarity">
    <text evidence="1">Belongs to the glycosyl hydrolase 32 family.</text>
</comment>
<protein>
    <recommendedName>
        <fullName evidence="2">beta-fructofuranosidase</fullName>
        <ecNumber evidence="2">3.2.1.26</ecNumber>
    </recommendedName>
</protein>
<keyword evidence="8" id="KW-1185">Reference proteome</keyword>